<feature type="compositionally biased region" description="Low complexity" evidence="1">
    <location>
        <begin position="66"/>
        <end position="77"/>
    </location>
</feature>
<feature type="compositionally biased region" description="Polar residues" evidence="1">
    <location>
        <begin position="234"/>
        <end position="249"/>
    </location>
</feature>
<protein>
    <submittedName>
        <fullName evidence="3">Suppressor protein SRP40-like</fullName>
    </submittedName>
</protein>
<proteinExistence type="predicted"/>
<dbReference type="AlphaFoldDB" id="A0A7E4VQU4"/>
<name>A0A7E4VQU4_PANRE</name>
<evidence type="ECO:0000313" key="3">
    <source>
        <dbReference type="WBParaSite" id="Pan_g23861.t1"/>
    </source>
</evidence>
<feature type="region of interest" description="Disordered" evidence="1">
    <location>
        <begin position="203"/>
        <end position="261"/>
    </location>
</feature>
<dbReference type="WBParaSite" id="Pan_g23861.t1">
    <property type="protein sequence ID" value="Pan_g23861.t1"/>
    <property type="gene ID" value="Pan_g23861"/>
</dbReference>
<keyword evidence="2" id="KW-1185">Reference proteome</keyword>
<feature type="compositionally biased region" description="Basic and acidic residues" evidence="1">
    <location>
        <begin position="391"/>
        <end position="401"/>
    </location>
</feature>
<accession>A0A7E4VQU4</accession>
<feature type="region of interest" description="Disordered" evidence="1">
    <location>
        <begin position="278"/>
        <end position="401"/>
    </location>
</feature>
<organism evidence="2 3">
    <name type="scientific">Panagrellus redivivus</name>
    <name type="common">Microworm</name>
    <dbReference type="NCBI Taxonomy" id="6233"/>
    <lineage>
        <taxon>Eukaryota</taxon>
        <taxon>Metazoa</taxon>
        <taxon>Ecdysozoa</taxon>
        <taxon>Nematoda</taxon>
        <taxon>Chromadorea</taxon>
        <taxon>Rhabditida</taxon>
        <taxon>Tylenchina</taxon>
        <taxon>Panagrolaimomorpha</taxon>
        <taxon>Panagrolaimoidea</taxon>
        <taxon>Panagrolaimidae</taxon>
        <taxon>Panagrellus</taxon>
    </lineage>
</organism>
<sequence>MLPSSSSSRPCSSSSRVSSVSSIPSSMSSRPSSTSSKPSSSSVKKARKAKVTKSDSDSKKEANKTDSSVGDDFVFVDDAPDHNSDDSFDDLSASTAVETSTSTAIDISANTGIEWSYNTGIELSELSSSFTQRIADGTSEMDMYKSASESFDKENLDEPNSSDNMWAAPSSEYDSSFEVILCDDEGPSCGLCSKCLYLPRYSSTPKNKPANTSNASDKMPMAAYQSDGEDDKPTSSSLPNTSKASSTETAEPITDSFREAAENQNLAKYSLIQSIYPPELGQSNDENYLRVLNTREASIQRSPSPPAKVVRKASKSTQVEPKSTQETGMQTENISVDPSSELSSDSEEGSDSAEYESPCSGTCSCCTYDSDDSSEDSSEESGESGSSENETSDHRLDDYIL</sequence>
<feature type="compositionally biased region" description="Polar residues" evidence="1">
    <location>
        <begin position="315"/>
        <end position="334"/>
    </location>
</feature>
<evidence type="ECO:0000313" key="2">
    <source>
        <dbReference type="Proteomes" id="UP000492821"/>
    </source>
</evidence>
<feature type="region of interest" description="Disordered" evidence="1">
    <location>
        <begin position="1"/>
        <end position="95"/>
    </location>
</feature>
<evidence type="ECO:0000256" key="1">
    <source>
        <dbReference type="SAM" id="MobiDB-lite"/>
    </source>
</evidence>
<feature type="region of interest" description="Disordered" evidence="1">
    <location>
        <begin position="148"/>
        <end position="169"/>
    </location>
</feature>
<feature type="compositionally biased region" description="Basic and acidic residues" evidence="1">
    <location>
        <begin position="52"/>
        <end position="64"/>
    </location>
</feature>
<feature type="compositionally biased region" description="Polar residues" evidence="1">
    <location>
        <begin position="203"/>
        <end position="216"/>
    </location>
</feature>
<feature type="compositionally biased region" description="Acidic residues" evidence="1">
    <location>
        <begin position="344"/>
        <end position="354"/>
    </location>
</feature>
<reference evidence="2" key="1">
    <citation type="journal article" date="2013" name="Genetics">
        <title>The draft genome and transcriptome of Panagrellus redivivus are shaped by the harsh demands of a free-living lifestyle.</title>
        <authorList>
            <person name="Srinivasan J."/>
            <person name="Dillman A.R."/>
            <person name="Macchietto M.G."/>
            <person name="Heikkinen L."/>
            <person name="Lakso M."/>
            <person name="Fracchia K.M."/>
            <person name="Antoshechkin I."/>
            <person name="Mortazavi A."/>
            <person name="Wong G."/>
            <person name="Sternberg P.W."/>
        </authorList>
    </citation>
    <scope>NUCLEOTIDE SEQUENCE [LARGE SCALE GENOMIC DNA]</scope>
    <source>
        <strain evidence="2">MT8872</strain>
    </source>
</reference>
<feature type="compositionally biased region" description="Low complexity" evidence="1">
    <location>
        <begin position="1"/>
        <end position="43"/>
    </location>
</feature>
<reference evidence="3" key="2">
    <citation type="submission" date="2020-10" db="UniProtKB">
        <authorList>
            <consortium name="WormBaseParasite"/>
        </authorList>
    </citation>
    <scope>IDENTIFICATION</scope>
</reference>
<dbReference type="Proteomes" id="UP000492821">
    <property type="component" value="Unassembled WGS sequence"/>
</dbReference>
<feature type="compositionally biased region" description="Acidic residues" evidence="1">
    <location>
        <begin position="369"/>
        <end position="382"/>
    </location>
</feature>